<dbReference type="SUPFAM" id="SSF52540">
    <property type="entry name" value="P-loop containing nucleoside triphosphate hydrolases"/>
    <property type="match status" value="1"/>
</dbReference>
<dbReference type="AlphaFoldDB" id="A0A937F4S8"/>
<dbReference type="SUPFAM" id="SSF52172">
    <property type="entry name" value="CheY-like"/>
    <property type="match status" value="1"/>
</dbReference>
<dbReference type="InterPro" id="IPR025662">
    <property type="entry name" value="Sigma_54_int_dom_ATP-bd_1"/>
</dbReference>
<sequence length="449" mass="50770">MTGILIVEDDASFATMLKGFLEKNGFKCDHAPSALAALKCLNKNKYEIVISDLKMPDYDGLDLLRDIKKNAYDCPVIIMTSYAHIKSAVKAMKMGAFEYIAKPINPDELLSIIKKALDRSKEKPNTNTTAPAKKVKTGFEFVPGKSEEFQKVMKHVDLVAATDMSVVILGESGTGKEYIARRIHEQSKRKDKAFVSIDCGALTEDLAASELFGHVKGAFTGAVNDKDGQFKIANGGTLFLDEIGNLSYEIQVKLLRVLQERKVRKLGGTSDSDVDVRLITATNEDLKTAASENKFREDLYHRINEFMINLPPLRERKKDIMVYAEYFLNKANEELERNIEGFSEDVVERFLGYSWPGNLRELKNVIRRSVLLETNELLSTENLPEVMFENADITETQPNQDLKSIASENEKKLIEKTLKEVKYNKSKAARILKIDRSTLYNKIRKYSLE</sequence>
<dbReference type="PROSITE" id="PS00676">
    <property type="entry name" value="SIGMA54_INTERACT_2"/>
    <property type="match status" value="1"/>
</dbReference>
<dbReference type="PROSITE" id="PS50045">
    <property type="entry name" value="SIGMA54_INTERACT_4"/>
    <property type="match status" value="1"/>
</dbReference>
<evidence type="ECO:0000256" key="4">
    <source>
        <dbReference type="ARBA" id="ARBA00023012"/>
    </source>
</evidence>
<dbReference type="InterPro" id="IPR002197">
    <property type="entry name" value="HTH_Fis"/>
</dbReference>
<evidence type="ECO:0000256" key="7">
    <source>
        <dbReference type="ARBA" id="ARBA00023163"/>
    </source>
</evidence>
<reference evidence="11" key="1">
    <citation type="submission" date="2021-01" db="EMBL/GenBank/DDBJ databases">
        <title>Fulvivirga kasyanovii gen. nov., sp nov., a novel member of the phylum Bacteroidetes isolated from seawater in a mussel farm.</title>
        <authorList>
            <person name="Zhao L.-H."/>
            <person name="Wang Z.-J."/>
        </authorList>
    </citation>
    <scope>NUCLEOTIDE SEQUENCE</scope>
    <source>
        <strain evidence="11">2943</strain>
    </source>
</reference>
<dbReference type="PANTHER" id="PTHR32071">
    <property type="entry name" value="TRANSCRIPTIONAL REGULATORY PROTEIN"/>
    <property type="match status" value="1"/>
</dbReference>
<keyword evidence="1 8" id="KW-0597">Phosphoprotein</keyword>
<dbReference type="GO" id="GO:0006355">
    <property type="term" value="P:regulation of DNA-templated transcription"/>
    <property type="evidence" value="ECO:0007669"/>
    <property type="project" value="InterPro"/>
</dbReference>
<dbReference type="PANTHER" id="PTHR32071:SF81">
    <property type="entry name" value="PROPIONATE CATABOLISM OPERON REGULATORY PROTEIN"/>
    <property type="match status" value="1"/>
</dbReference>
<dbReference type="Gene3D" id="1.10.10.60">
    <property type="entry name" value="Homeodomain-like"/>
    <property type="match status" value="1"/>
</dbReference>
<keyword evidence="5" id="KW-0805">Transcription regulation</keyword>
<dbReference type="EMBL" id="JAESIY010000001">
    <property type="protein sequence ID" value="MBL3654877.1"/>
    <property type="molecule type" value="Genomic_DNA"/>
</dbReference>
<dbReference type="InterPro" id="IPR001789">
    <property type="entry name" value="Sig_transdc_resp-reg_receiver"/>
</dbReference>
<dbReference type="InterPro" id="IPR025944">
    <property type="entry name" value="Sigma_54_int_dom_CS"/>
</dbReference>
<dbReference type="SUPFAM" id="SSF46689">
    <property type="entry name" value="Homeodomain-like"/>
    <property type="match status" value="1"/>
</dbReference>
<dbReference type="Pfam" id="PF00072">
    <property type="entry name" value="Response_reg"/>
    <property type="match status" value="1"/>
</dbReference>
<feature type="modified residue" description="4-aspartylphosphate" evidence="8">
    <location>
        <position position="52"/>
    </location>
</feature>
<dbReference type="FunFam" id="3.40.50.2300:FF:000018">
    <property type="entry name" value="DNA-binding transcriptional regulator NtrC"/>
    <property type="match status" value="1"/>
</dbReference>
<dbReference type="RefSeq" id="WP_202241994.1">
    <property type="nucleotide sequence ID" value="NZ_JAESIY010000001.1"/>
</dbReference>
<dbReference type="GO" id="GO:0000160">
    <property type="term" value="P:phosphorelay signal transduction system"/>
    <property type="evidence" value="ECO:0007669"/>
    <property type="project" value="UniProtKB-KW"/>
</dbReference>
<gene>
    <name evidence="11" type="ORF">JL102_01945</name>
</gene>
<evidence type="ECO:0000256" key="1">
    <source>
        <dbReference type="ARBA" id="ARBA00022553"/>
    </source>
</evidence>
<feature type="domain" description="Sigma-54 factor interaction" evidence="9">
    <location>
        <begin position="142"/>
        <end position="371"/>
    </location>
</feature>
<dbReference type="Pfam" id="PF00158">
    <property type="entry name" value="Sigma54_activat"/>
    <property type="match status" value="1"/>
</dbReference>
<dbReference type="InterPro" id="IPR058031">
    <property type="entry name" value="AAA_lid_NorR"/>
</dbReference>
<keyword evidence="2" id="KW-0547">Nucleotide-binding</keyword>
<dbReference type="Proteomes" id="UP000659388">
    <property type="component" value="Unassembled WGS sequence"/>
</dbReference>
<evidence type="ECO:0000256" key="5">
    <source>
        <dbReference type="ARBA" id="ARBA00023015"/>
    </source>
</evidence>
<dbReference type="PROSITE" id="PS50110">
    <property type="entry name" value="RESPONSE_REGULATORY"/>
    <property type="match status" value="1"/>
</dbReference>
<evidence type="ECO:0000259" key="10">
    <source>
        <dbReference type="PROSITE" id="PS50110"/>
    </source>
</evidence>
<dbReference type="GO" id="GO:0005524">
    <property type="term" value="F:ATP binding"/>
    <property type="evidence" value="ECO:0007669"/>
    <property type="project" value="UniProtKB-KW"/>
</dbReference>
<dbReference type="CDD" id="cd00009">
    <property type="entry name" value="AAA"/>
    <property type="match status" value="1"/>
</dbReference>
<dbReference type="GO" id="GO:0043565">
    <property type="term" value="F:sequence-specific DNA binding"/>
    <property type="evidence" value="ECO:0007669"/>
    <property type="project" value="InterPro"/>
</dbReference>
<keyword evidence="7" id="KW-0804">Transcription</keyword>
<dbReference type="Gene3D" id="3.40.50.300">
    <property type="entry name" value="P-loop containing nucleotide triphosphate hydrolases"/>
    <property type="match status" value="1"/>
</dbReference>
<keyword evidence="6" id="KW-0238">DNA-binding</keyword>
<dbReference type="PROSITE" id="PS00675">
    <property type="entry name" value="SIGMA54_INTERACT_1"/>
    <property type="match status" value="1"/>
</dbReference>
<dbReference type="InterPro" id="IPR027417">
    <property type="entry name" value="P-loop_NTPase"/>
</dbReference>
<evidence type="ECO:0000313" key="11">
    <source>
        <dbReference type="EMBL" id="MBL3654877.1"/>
    </source>
</evidence>
<evidence type="ECO:0000256" key="2">
    <source>
        <dbReference type="ARBA" id="ARBA00022741"/>
    </source>
</evidence>
<dbReference type="FunFam" id="3.40.50.300:FF:000006">
    <property type="entry name" value="DNA-binding transcriptional regulator NtrC"/>
    <property type="match status" value="1"/>
</dbReference>
<name>A0A937F4S8_9BACT</name>
<keyword evidence="12" id="KW-1185">Reference proteome</keyword>
<proteinExistence type="predicted"/>
<organism evidence="11 12">
    <name type="scientific">Fulvivirga sediminis</name>
    <dbReference type="NCBI Taxonomy" id="2803949"/>
    <lineage>
        <taxon>Bacteria</taxon>
        <taxon>Pseudomonadati</taxon>
        <taxon>Bacteroidota</taxon>
        <taxon>Cytophagia</taxon>
        <taxon>Cytophagales</taxon>
        <taxon>Fulvivirgaceae</taxon>
        <taxon>Fulvivirga</taxon>
    </lineage>
</organism>
<dbReference type="PROSITE" id="PS00688">
    <property type="entry name" value="SIGMA54_INTERACT_3"/>
    <property type="match status" value="1"/>
</dbReference>
<evidence type="ECO:0000313" key="12">
    <source>
        <dbReference type="Proteomes" id="UP000659388"/>
    </source>
</evidence>
<dbReference type="Pfam" id="PF02954">
    <property type="entry name" value="HTH_8"/>
    <property type="match status" value="1"/>
</dbReference>
<evidence type="ECO:0000256" key="8">
    <source>
        <dbReference type="PROSITE-ProRule" id="PRU00169"/>
    </source>
</evidence>
<evidence type="ECO:0000256" key="3">
    <source>
        <dbReference type="ARBA" id="ARBA00022840"/>
    </source>
</evidence>
<protein>
    <submittedName>
        <fullName evidence="11">Sigma-54-dependent Fis family transcriptional regulator</fullName>
    </submittedName>
</protein>
<dbReference type="Pfam" id="PF25601">
    <property type="entry name" value="AAA_lid_14"/>
    <property type="match status" value="1"/>
</dbReference>
<keyword evidence="3" id="KW-0067">ATP-binding</keyword>
<dbReference type="SMART" id="SM00448">
    <property type="entry name" value="REC"/>
    <property type="match status" value="1"/>
</dbReference>
<evidence type="ECO:0000256" key="6">
    <source>
        <dbReference type="ARBA" id="ARBA00023125"/>
    </source>
</evidence>
<dbReference type="InterPro" id="IPR002078">
    <property type="entry name" value="Sigma_54_int"/>
</dbReference>
<dbReference type="Gene3D" id="3.40.50.2300">
    <property type="match status" value="1"/>
</dbReference>
<accession>A0A937F4S8</accession>
<feature type="domain" description="Response regulatory" evidence="10">
    <location>
        <begin position="3"/>
        <end position="117"/>
    </location>
</feature>
<dbReference type="Gene3D" id="1.10.8.60">
    <property type="match status" value="1"/>
</dbReference>
<dbReference type="InterPro" id="IPR025943">
    <property type="entry name" value="Sigma_54_int_dom_ATP-bd_2"/>
</dbReference>
<evidence type="ECO:0000259" key="9">
    <source>
        <dbReference type="PROSITE" id="PS50045"/>
    </source>
</evidence>
<keyword evidence="4" id="KW-0902">Two-component regulatory system</keyword>
<dbReference type="SMART" id="SM00382">
    <property type="entry name" value="AAA"/>
    <property type="match status" value="1"/>
</dbReference>
<comment type="caution">
    <text evidence="11">The sequence shown here is derived from an EMBL/GenBank/DDBJ whole genome shotgun (WGS) entry which is preliminary data.</text>
</comment>
<dbReference type="InterPro" id="IPR009057">
    <property type="entry name" value="Homeodomain-like_sf"/>
</dbReference>
<dbReference type="InterPro" id="IPR011006">
    <property type="entry name" value="CheY-like_superfamily"/>
</dbReference>
<dbReference type="PRINTS" id="PR01590">
    <property type="entry name" value="HTHFIS"/>
</dbReference>
<dbReference type="InterPro" id="IPR003593">
    <property type="entry name" value="AAA+_ATPase"/>
</dbReference>